<dbReference type="Proteomes" id="UP000683360">
    <property type="component" value="Unassembled WGS sequence"/>
</dbReference>
<accession>A0A8S3UBN9</accession>
<organism evidence="2 3">
    <name type="scientific">Mytilus edulis</name>
    <name type="common">Blue mussel</name>
    <dbReference type="NCBI Taxonomy" id="6550"/>
    <lineage>
        <taxon>Eukaryota</taxon>
        <taxon>Metazoa</taxon>
        <taxon>Spiralia</taxon>
        <taxon>Lophotrochozoa</taxon>
        <taxon>Mollusca</taxon>
        <taxon>Bivalvia</taxon>
        <taxon>Autobranchia</taxon>
        <taxon>Pteriomorphia</taxon>
        <taxon>Mytilida</taxon>
        <taxon>Mytiloidea</taxon>
        <taxon>Mytilidae</taxon>
        <taxon>Mytilinae</taxon>
        <taxon>Mytilus</taxon>
    </lineage>
</organism>
<dbReference type="OrthoDB" id="10608992at2759"/>
<keyword evidence="1" id="KW-0472">Membrane</keyword>
<gene>
    <name evidence="2" type="ORF">MEDL_55339</name>
</gene>
<comment type="caution">
    <text evidence="2">The sequence shown here is derived from an EMBL/GenBank/DDBJ whole genome shotgun (WGS) entry which is preliminary data.</text>
</comment>
<evidence type="ECO:0000256" key="1">
    <source>
        <dbReference type="SAM" id="Phobius"/>
    </source>
</evidence>
<keyword evidence="1" id="KW-0812">Transmembrane</keyword>
<dbReference type="EMBL" id="CAJPWZ010002694">
    <property type="protein sequence ID" value="CAG2243193.1"/>
    <property type="molecule type" value="Genomic_DNA"/>
</dbReference>
<keyword evidence="3" id="KW-1185">Reference proteome</keyword>
<reference evidence="2" key="1">
    <citation type="submission" date="2021-03" db="EMBL/GenBank/DDBJ databases">
        <authorList>
            <person name="Bekaert M."/>
        </authorList>
    </citation>
    <scope>NUCLEOTIDE SEQUENCE</scope>
</reference>
<feature type="transmembrane region" description="Helical" evidence="1">
    <location>
        <begin position="279"/>
        <end position="302"/>
    </location>
</feature>
<dbReference type="AlphaFoldDB" id="A0A8S3UBN9"/>
<sequence length="365" mass="41337">MEQAFCVVSFPAPVCHAYVKASDISQNLTTNETTLVIRGASEGYKTGHWICRHGSNYEEAMTDIKPTRTDIIGLEIRSNQTLPYVDGTIIEMVCVTSLKKNIVKLSWECMPSSILHKQVSGCSSQFLKLTYKASTKDSGRVCKCIADVNGYVSSTSIHIEIRRRPRIIKTMTVLKPNVILTATVFSNSYIDSAVWYRLNEKLQNSTELYQKMIRGKITAIFYEVAVEVEGFIVSMKTTNQDFEDTNMNYSLKLRNEFGITTTFFNMSNHQGKHVFDGHLVYWVLFVIAIIVIAAVSISFLIARKYRDLSVAEVRAIYYAAPHDDIEVNVYRTVTLGVNNEDETHHYNEISSSDIESIKDAFEQAH</sequence>
<name>A0A8S3UBN9_MYTED</name>
<keyword evidence="1" id="KW-1133">Transmembrane helix</keyword>
<evidence type="ECO:0000313" key="2">
    <source>
        <dbReference type="EMBL" id="CAG2243193.1"/>
    </source>
</evidence>
<evidence type="ECO:0000313" key="3">
    <source>
        <dbReference type="Proteomes" id="UP000683360"/>
    </source>
</evidence>
<proteinExistence type="predicted"/>
<protein>
    <submittedName>
        <fullName evidence="2">Uncharacterized protein</fullName>
    </submittedName>
</protein>